<dbReference type="Proteomes" id="UP000648722">
    <property type="component" value="Unassembled WGS sequence"/>
</dbReference>
<feature type="domain" description="AMP-dependent synthetase/ligase" evidence="4">
    <location>
        <begin position="1"/>
        <end position="246"/>
    </location>
</feature>
<keyword evidence="1" id="KW-0436">Ligase</keyword>
<dbReference type="InterPro" id="IPR020845">
    <property type="entry name" value="AMP-binding_CS"/>
</dbReference>
<sequence length="416" mass="44709">MATLIYTSGTTGPPKAVMLSHGNIAWSASALIEMFGRKKGDRSLSYLPIAHIAEQQASVHNHAAAGGTLWFARSMETLAEDLKACRPTIFFGVPRVWEKMAETIQGRLAEATGTKAKMAKWAMDTARKVNLAKIDGKPVSPLLSLQKALAGKLVLSKVKDALGLDKSRMLISGAAPISPEVLRFFAGLDLVIYEGYGQSETSAPSTFNAPGAVRLGSVGKLVPGMQSRVTEEGELLVKGPNIFKGYMKNNDATADSFTGDGWMRTGDVVNIDDDGFVFITGRIKDIIITAGGKNITPANLETDLMNIALVEHAVVVGDAKPYLSALLTLSADGLAAFAKKHGLEGDIRNHPKVIEALQDGVDQLNTRHARVENIRKFAVLPGAFSVEGGELTPTMKVKRKVVIERNREIVESLYAK</sequence>
<dbReference type="Gene3D" id="3.40.50.12780">
    <property type="entry name" value="N-terminal domain of ligase-like"/>
    <property type="match status" value="1"/>
</dbReference>
<protein>
    <recommendedName>
        <fullName evidence="4">AMP-dependent synthetase/ligase domain-containing protein</fullName>
    </recommendedName>
</protein>
<evidence type="ECO:0000259" key="4">
    <source>
        <dbReference type="Pfam" id="PF00501"/>
    </source>
</evidence>
<evidence type="ECO:0000256" key="1">
    <source>
        <dbReference type="ARBA" id="ARBA00022598"/>
    </source>
</evidence>
<keyword evidence="3" id="KW-0443">Lipid metabolism</keyword>
<reference evidence="6" key="1">
    <citation type="journal article" date="2019" name="Int. J. Syst. Evol. Microbiol.">
        <title>The Global Catalogue of Microorganisms (GCM) 10K type strain sequencing project: providing services to taxonomists for standard genome sequencing and annotation.</title>
        <authorList>
            <consortium name="The Broad Institute Genomics Platform"/>
            <consortium name="The Broad Institute Genome Sequencing Center for Infectious Disease"/>
            <person name="Wu L."/>
            <person name="Ma J."/>
        </authorList>
    </citation>
    <scope>NUCLEOTIDE SEQUENCE [LARGE SCALE GENOMIC DNA]</scope>
    <source>
        <strain evidence="6">CGMCC 1.12766</strain>
    </source>
</reference>
<dbReference type="PANTHER" id="PTHR43272:SF32">
    <property type="entry name" value="AMP-DEPENDENT SYNTHETASE_LIGASE DOMAIN-CONTAINING PROTEIN"/>
    <property type="match status" value="1"/>
</dbReference>
<evidence type="ECO:0000256" key="3">
    <source>
        <dbReference type="ARBA" id="ARBA00023098"/>
    </source>
</evidence>
<dbReference type="PANTHER" id="PTHR43272">
    <property type="entry name" value="LONG-CHAIN-FATTY-ACID--COA LIGASE"/>
    <property type="match status" value="1"/>
</dbReference>
<proteinExistence type="predicted"/>
<dbReference type="InterPro" id="IPR000873">
    <property type="entry name" value="AMP-dep_synth/lig_dom"/>
</dbReference>
<name>A0ABQ1XPC7_9PROT</name>
<accession>A0ABQ1XPC7</accession>
<dbReference type="Pfam" id="PF00501">
    <property type="entry name" value="AMP-binding"/>
    <property type="match status" value="1"/>
</dbReference>
<keyword evidence="6" id="KW-1185">Reference proteome</keyword>
<dbReference type="SUPFAM" id="SSF56801">
    <property type="entry name" value="Acetyl-CoA synthetase-like"/>
    <property type="match status" value="1"/>
</dbReference>
<dbReference type="CDD" id="cd05907">
    <property type="entry name" value="VL_LC_FACS_like"/>
    <property type="match status" value="1"/>
</dbReference>
<dbReference type="PROSITE" id="PS00455">
    <property type="entry name" value="AMP_BINDING"/>
    <property type="match status" value="1"/>
</dbReference>
<evidence type="ECO:0000313" key="5">
    <source>
        <dbReference type="EMBL" id="GGG99240.1"/>
    </source>
</evidence>
<comment type="caution">
    <text evidence="5">The sequence shown here is derived from an EMBL/GenBank/DDBJ whole genome shotgun (WGS) entry which is preliminary data.</text>
</comment>
<organism evidence="5 6">
    <name type="scientific">Glycocaulis albus</name>
    <dbReference type="NCBI Taxonomy" id="1382801"/>
    <lineage>
        <taxon>Bacteria</taxon>
        <taxon>Pseudomonadati</taxon>
        <taxon>Pseudomonadota</taxon>
        <taxon>Alphaproteobacteria</taxon>
        <taxon>Maricaulales</taxon>
        <taxon>Maricaulaceae</taxon>
        <taxon>Glycocaulis</taxon>
    </lineage>
</organism>
<evidence type="ECO:0000313" key="6">
    <source>
        <dbReference type="Proteomes" id="UP000648722"/>
    </source>
</evidence>
<dbReference type="EMBL" id="BMFS01000005">
    <property type="protein sequence ID" value="GGG99240.1"/>
    <property type="molecule type" value="Genomic_DNA"/>
</dbReference>
<dbReference type="InterPro" id="IPR042099">
    <property type="entry name" value="ANL_N_sf"/>
</dbReference>
<evidence type="ECO:0000256" key="2">
    <source>
        <dbReference type="ARBA" id="ARBA00022832"/>
    </source>
</evidence>
<gene>
    <name evidence="5" type="ORF">GCM10007420_13820</name>
</gene>
<keyword evidence="2" id="KW-0276">Fatty acid metabolism</keyword>
<dbReference type="Pfam" id="PF23562">
    <property type="entry name" value="AMP-binding_C_3"/>
    <property type="match status" value="1"/>
</dbReference>